<comment type="caution">
    <text evidence="9">The sequence shown here is derived from an EMBL/GenBank/DDBJ whole genome shotgun (WGS) entry which is preliminary data.</text>
</comment>
<feature type="domain" description="Nitrite/Sulfite reductase ferredoxin-like" evidence="8">
    <location>
        <begin position="16"/>
        <end position="80"/>
    </location>
</feature>
<dbReference type="InterPro" id="IPR006066">
    <property type="entry name" value="NO2/SO3_Rdtase_FeS/sirohaem_BS"/>
</dbReference>
<evidence type="ECO:0000256" key="5">
    <source>
        <dbReference type="ARBA" id="ARBA00023004"/>
    </source>
</evidence>
<dbReference type="InterPro" id="IPR005117">
    <property type="entry name" value="NiRdtase/SiRdtase_haem-b_fer"/>
</dbReference>
<evidence type="ECO:0000313" key="10">
    <source>
        <dbReference type="Proteomes" id="UP000286997"/>
    </source>
</evidence>
<accession>A0A437P2W7</accession>
<dbReference type="SUPFAM" id="SSF55124">
    <property type="entry name" value="Nitrite/Sulfite reductase N-terminal domain-like"/>
    <property type="match status" value="2"/>
</dbReference>
<dbReference type="OrthoDB" id="7459360at2"/>
<dbReference type="AlphaFoldDB" id="A0A437P2W7"/>
<evidence type="ECO:0000256" key="3">
    <source>
        <dbReference type="ARBA" id="ARBA00022723"/>
    </source>
</evidence>
<gene>
    <name evidence="9" type="ORF">EOE48_16265</name>
</gene>
<reference evidence="9 10" key="1">
    <citation type="submission" date="2019-01" db="EMBL/GenBank/DDBJ databases">
        <authorList>
            <person name="Chen W.-M."/>
        </authorList>
    </citation>
    <scope>NUCLEOTIDE SEQUENCE [LARGE SCALE GENOMIC DNA]</scope>
    <source>
        <strain evidence="9 10">TER-1</strain>
    </source>
</reference>
<keyword evidence="1" id="KW-0004">4Fe-4S</keyword>
<evidence type="ECO:0000313" key="9">
    <source>
        <dbReference type="EMBL" id="RVU16627.1"/>
    </source>
</evidence>
<dbReference type="GO" id="GO:0051539">
    <property type="term" value="F:4 iron, 4 sulfur cluster binding"/>
    <property type="evidence" value="ECO:0007669"/>
    <property type="project" value="UniProtKB-KW"/>
</dbReference>
<proteinExistence type="predicted"/>
<dbReference type="Gene3D" id="3.30.413.10">
    <property type="entry name" value="Sulfite Reductase Hemoprotein, domain 1"/>
    <property type="match status" value="1"/>
</dbReference>
<dbReference type="SUPFAM" id="SSF56014">
    <property type="entry name" value="Nitrite and sulphite reductase 4Fe-4S domain-like"/>
    <property type="match status" value="1"/>
</dbReference>
<dbReference type="GO" id="GO:0046872">
    <property type="term" value="F:metal ion binding"/>
    <property type="evidence" value="ECO:0007669"/>
    <property type="project" value="UniProtKB-KW"/>
</dbReference>
<feature type="compositionally biased region" description="Basic and acidic residues" evidence="7">
    <location>
        <begin position="255"/>
        <end position="270"/>
    </location>
</feature>
<sequence>MIPAPRRGWCPGLARPMPTGDGLLVRLHPPGGGLTAAQMRAVATAARAGGNGLVDVTARANLQIRGVTPESHAGLLAPLMAAGLGDRRHDGGPQRLTLSGPAHAALADAVEAAGLAVPGLPAKTLVVIEGPDLGFPDTEADLRLRVGPEGLWFGLAAAAGVAWHRAAALEPALTVLLRGLAASGARRMRGLESGQRYALVAAAGLMASDPPAAGLGLVPGLHAANRVQETRGLSSPRGRGEGDAPLAGGGASAIHQDRREGEGVVPEEPHPAPPPHHRVDPSGIDAPPRSVDCKVAGALSPQAGRGDARSPSHRSTAPLGSSDPAPPRSPGTTLLAAEFPFGRCDAALLDRLAGWSERHGDRRAWLTPSRGVVLAARDADHADRLLAEAGAAGLIVSGSDPRRAVAACPGAPACGSGSVPAQADAHRLAAALAGVIGPVRVHVSGCPKGCAHPGAADLTLVGMPGGAYGVVPGGSAGDPPARVLPFEDVLERLHSAEPDEWSGRFREPA</sequence>
<evidence type="ECO:0000256" key="4">
    <source>
        <dbReference type="ARBA" id="ARBA00023002"/>
    </source>
</evidence>
<dbReference type="Pfam" id="PF03460">
    <property type="entry name" value="NIR_SIR_ferr"/>
    <property type="match status" value="1"/>
</dbReference>
<evidence type="ECO:0000256" key="7">
    <source>
        <dbReference type="SAM" id="MobiDB-lite"/>
    </source>
</evidence>
<dbReference type="Gene3D" id="3.90.480.20">
    <property type="match status" value="1"/>
</dbReference>
<keyword evidence="6" id="KW-0411">Iron-sulfur</keyword>
<evidence type="ECO:0000256" key="6">
    <source>
        <dbReference type="ARBA" id="ARBA00023014"/>
    </source>
</evidence>
<organism evidence="9 10">
    <name type="scientific">Methylobacterium oryzihabitans</name>
    <dbReference type="NCBI Taxonomy" id="2499852"/>
    <lineage>
        <taxon>Bacteria</taxon>
        <taxon>Pseudomonadati</taxon>
        <taxon>Pseudomonadota</taxon>
        <taxon>Alphaproteobacteria</taxon>
        <taxon>Hyphomicrobiales</taxon>
        <taxon>Methylobacteriaceae</taxon>
        <taxon>Methylobacterium</taxon>
    </lineage>
</organism>
<dbReference type="PANTHER" id="PTHR32439:SF9">
    <property type="entry name" value="BLR3264 PROTEIN"/>
    <property type="match status" value="1"/>
</dbReference>
<dbReference type="Proteomes" id="UP000286997">
    <property type="component" value="Unassembled WGS sequence"/>
</dbReference>
<dbReference type="InterPro" id="IPR051329">
    <property type="entry name" value="NIR_SIR_4Fe-4S"/>
</dbReference>
<dbReference type="PANTHER" id="PTHR32439">
    <property type="entry name" value="FERREDOXIN--NITRITE REDUCTASE, CHLOROPLASTIC"/>
    <property type="match status" value="1"/>
</dbReference>
<dbReference type="RefSeq" id="WP_127730958.1">
    <property type="nucleotide sequence ID" value="NZ_SACP01000015.1"/>
</dbReference>
<name>A0A437P2W7_9HYPH</name>
<dbReference type="EMBL" id="SACP01000015">
    <property type="protein sequence ID" value="RVU16627.1"/>
    <property type="molecule type" value="Genomic_DNA"/>
</dbReference>
<dbReference type="PROSITE" id="PS00365">
    <property type="entry name" value="NIR_SIR"/>
    <property type="match status" value="1"/>
</dbReference>
<keyword evidence="5" id="KW-0408">Iron</keyword>
<dbReference type="PRINTS" id="PR00397">
    <property type="entry name" value="SIROHAEM"/>
</dbReference>
<dbReference type="GO" id="GO:0016491">
    <property type="term" value="F:oxidoreductase activity"/>
    <property type="evidence" value="ECO:0007669"/>
    <property type="project" value="UniProtKB-KW"/>
</dbReference>
<feature type="region of interest" description="Disordered" evidence="7">
    <location>
        <begin position="227"/>
        <end position="333"/>
    </location>
</feature>
<evidence type="ECO:0000256" key="1">
    <source>
        <dbReference type="ARBA" id="ARBA00022485"/>
    </source>
</evidence>
<evidence type="ECO:0000259" key="8">
    <source>
        <dbReference type="Pfam" id="PF03460"/>
    </source>
</evidence>
<dbReference type="GO" id="GO:0020037">
    <property type="term" value="F:heme binding"/>
    <property type="evidence" value="ECO:0007669"/>
    <property type="project" value="InterPro"/>
</dbReference>
<keyword evidence="2" id="KW-0349">Heme</keyword>
<dbReference type="InterPro" id="IPR036136">
    <property type="entry name" value="Nit/Sulf_reduc_fer-like_dom_sf"/>
</dbReference>
<keyword evidence="10" id="KW-1185">Reference proteome</keyword>
<keyword evidence="3" id="KW-0479">Metal-binding</keyword>
<evidence type="ECO:0000256" key="2">
    <source>
        <dbReference type="ARBA" id="ARBA00022617"/>
    </source>
</evidence>
<protein>
    <submittedName>
        <fullName evidence="9">Nitrite reductase</fullName>
    </submittedName>
</protein>
<dbReference type="InterPro" id="IPR045854">
    <property type="entry name" value="NO2/SO3_Rdtase_4Fe4S_sf"/>
</dbReference>
<keyword evidence="4" id="KW-0560">Oxidoreductase</keyword>